<gene>
    <name evidence="1" type="ORF">G7Y89_g15493</name>
</gene>
<dbReference type="Proteomes" id="UP000566819">
    <property type="component" value="Unassembled WGS sequence"/>
</dbReference>
<dbReference type="EMBL" id="JAAMPI010002450">
    <property type="protein sequence ID" value="KAF4613394.1"/>
    <property type="molecule type" value="Genomic_DNA"/>
</dbReference>
<name>A0A8H4VML4_9HELO</name>
<keyword evidence="2" id="KW-1185">Reference proteome</keyword>
<organism evidence="1 2">
    <name type="scientific">Cudoniella acicularis</name>
    <dbReference type="NCBI Taxonomy" id="354080"/>
    <lineage>
        <taxon>Eukaryota</taxon>
        <taxon>Fungi</taxon>
        <taxon>Dikarya</taxon>
        <taxon>Ascomycota</taxon>
        <taxon>Pezizomycotina</taxon>
        <taxon>Leotiomycetes</taxon>
        <taxon>Helotiales</taxon>
        <taxon>Tricladiaceae</taxon>
        <taxon>Cudoniella</taxon>
    </lineage>
</organism>
<comment type="caution">
    <text evidence="1">The sequence shown here is derived from an EMBL/GenBank/DDBJ whole genome shotgun (WGS) entry which is preliminary data.</text>
</comment>
<evidence type="ECO:0000313" key="2">
    <source>
        <dbReference type="Proteomes" id="UP000566819"/>
    </source>
</evidence>
<protein>
    <submittedName>
        <fullName evidence="1">Uncharacterized protein</fullName>
    </submittedName>
</protein>
<accession>A0A8H4VML4</accession>
<reference evidence="1 2" key="1">
    <citation type="submission" date="2020-03" db="EMBL/GenBank/DDBJ databases">
        <title>Draft Genome Sequence of Cudoniella acicularis.</title>
        <authorList>
            <person name="Buettner E."/>
            <person name="Kellner H."/>
        </authorList>
    </citation>
    <scope>NUCLEOTIDE SEQUENCE [LARGE SCALE GENOMIC DNA]</scope>
    <source>
        <strain evidence="1 2">DSM 108380</strain>
    </source>
</reference>
<evidence type="ECO:0000313" key="1">
    <source>
        <dbReference type="EMBL" id="KAF4613394.1"/>
    </source>
</evidence>
<sequence>MDIFDRCLEIMENHLIRSHVEFKRERGDKFQRRKVQRAQREDKYCQRHARYPGKSSVIEAFVRTIVTNTDEDYQRVTPSKYARFWEVDVSTSTEWALEI</sequence>
<proteinExistence type="predicted"/>
<dbReference type="AlphaFoldDB" id="A0A8H4VML4"/>